<dbReference type="AlphaFoldDB" id="A0A915HPP7"/>
<feature type="region of interest" description="Disordered" evidence="2">
    <location>
        <begin position="222"/>
        <end position="249"/>
    </location>
</feature>
<evidence type="ECO:0000256" key="2">
    <source>
        <dbReference type="SAM" id="MobiDB-lite"/>
    </source>
</evidence>
<keyword evidence="3" id="KW-1185">Reference proteome</keyword>
<feature type="coiled-coil region" evidence="1">
    <location>
        <begin position="29"/>
        <end position="56"/>
    </location>
</feature>
<sequence>VQQLRFRLLEKVCSNTQLNLELVQTQSSLLLANAQIQRQKVEIEQLRSKSKRQMRRPESFHGQELLIRHINDKISFLLPFKLQGERSSKSQIDSSQHDLRDMLLYEDGQELAVESMKLMEKASGLLGLRTKIPISPVIRNLRSGGGHDPPNSYSDYRNLRLREKQLNSFGSSNNSTMSFNVSNRNYSNHNNNRPSSLVWHNQQENTGVGDGRRRSFYESNMTFHNSPPIESQEETSSKENPPKFFVGGDDKKVPLPIRLGNQGQVKSLAAVFNRKVSGPTVSQSSNQNGYTKNPSKIPIKNDFSCNLPNNYKFQTKMMSSAAAVKKFQASNFEKSSSPETATVIQNVSKIPQCRKCCGNFGYCNITAVPTQSYGRKQILTNKQKSLSPPKQRLPSTPTPPPPSTIFLFGKKEPNPPLKFRRQ</sequence>
<dbReference type="WBParaSite" id="nRc.2.0.1.t03699-RA">
    <property type="protein sequence ID" value="nRc.2.0.1.t03699-RA"/>
    <property type="gene ID" value="nRc.2.0.1.g03699"/>
</dbReference>
<organism evidence="3 4">
    <name type="scientific">Romanomermis culicivorax</name>
    <name type="common">Nematode worm</name>
    <dbReference type="NCBI Taxonomy" id="13658"/>
    <lineage>
        <taxon>Eukaryota</taxon>
        <taxon>Metazoa</taxon>
        <taxon>Ecdysozoa</taxon>
        <taxon>Nematoda</taxon>
        <taxon>Enoplea</taxon>
        <taxon>Dorylaimia</taxon>
        <taxon>Mermithida</taxon>
        <taxon>Mermithoidea</taxon>
        <taxon>Mermithidae</taxon>
        <taxon>Romanomermis</taxon>
    </lineage>
</organism>
<dbReference type="Proteomes" id="UP000887565">
    <property type="component" value="Unplaced"/>
</dbReference>
<protein>
    <submittedName>
        <fullName evidence="4">Uncharacterized protein</fullName>
    </submittedName>
</protein>
<evidence type="ECO:0000313" key="4">
    <source>
        <dbReference type="WBParaSite" id="nRc.2.0.1.t03699-RA"/>
    </source>
</evidence>
<proteinExistence type="predicted"/>
<evidence type="ECO:0000313" key="3">
    <source>
        <dbReference type="Proteomes" id="UP000887565"/>
    </source>
</evidence>
<name>A0A915HPP7_ROMCU</name>
<feature type="region of interest" description="Disordered" evidence="2">
    <location>
        <begin position="382"/>
        <end position="422"/>
    </location>
</feature>
<reference evidence="4" key="1">
    <citation type="submission" date="2022-11" db="UniProtKB">
        <authorList>
            <consortium name="WormBaseParasite"/>
        </authorList>
    </citation>
    <scope>IDENTIFICATION</scope>
</reference>
<evidence type="ECO:0000256" key="1">
    <source>
        <dbReference type="SAM" id="Coils"/>
    </source>
</evidence>
<keyword evidence="1" id="KW-0175">Coiled coil</keyword>
<accession>A0A915HPP7</accession>